<protein>
    <submittedName>
        <fullName evidence="1">Uncharacterized protein</fullName>
    </submittedName>
</protein>
<dbReference type="Gene3D" id="2.20.25.10">
    <property type="match status" value="1"/>
</dbReference>
<comment type="caution">
    <text evidence="1">The sequence shown here is derived from an EMBL/GenBank/DDBJ whole genome shotgun (WGS) entry which is preliminary data.</text>
</comment>
<name>A0A2I1KU78_9ACTO</name>
<sequence>MSTQAWTPVDGSVSGADAQIRALLRCPVTGEELVDVRGPSGEVGLASRGGGLVYPVRDGVPILLAHEASPLEN</sequence>
<evidence type="ECO:0000313" key="2">
    <source>
        <dbReference type="Proteomes" id="UP000234778"/>
    </source>
</evidence>
<dbReference type="RefSeq" id="WP_006549067.1">
    <property type="nucleotide sequence ID" value="NZ_CP136961.1"/>
</dbReference>
<organism evidence="1 2">
    <name type="scientific">Actinomyces urogenitalis</name>
    <dbReference type="NCBI Taxonomy" id="103621"/>
    <lineage>
        <taxon>Bacteria</taxon>
        <taxon>Bacillati</taxon>
        <taxon>Actinomycetota</taxon>
        <taxon>Actinomycetes</taxon>
        <taxon>Actinomycetales</taxon>
        <taxon>Actinomycetaceae</taxon>
        <taxon>Actinomyces</taxon>
    </lineage>
</organism>
<dbReference type="SUPFAM" id="SSF158997">
    <property type="entry name" value="Trm112p-like"/>
    <property type="match status" value="1"/>
</dbReference>
<dbReference type="Proteomes" id="UP000234778">
    <property type="component" value="Unassembled WGS sequence"/>
</dbReference>
<dbReference type="AlphaFoldDB" id="A0A2I1KU78"/>
<evidence type="ECO:0000313" key="1">
    <source>
        <dbReference type="EMBL" id="PKY99179.1"/>
    </source>
</evidence>
<reference evidence="1 2" key="1">
    <citation type="submission" date="2017-12" db="EMBL/GenBank/DDBJ databases">
        <title>Phylogenetic diversity of female urinary microbiome.</title>
        <authorList>
            <person name="Thomas-White K."/>
            <person name="Wolfe A.J."/>
        </authorList>
    </citation>
    <scope>NUCLEOTIDE SEQUENCE [LARGE SCALE GENOMIC DNA]</scope>
    <source>
        <strain evidence="1 2">UMB0319</strain>
    </source>
</reference>
<dbReference type="EMBL" id="PKHA01000002">
    <property type="protein sequence ID" value="PKY99179.1"/>
    <property type="molecule type" value="Genomic_DNA"/>
</dbReference>
<accession>A0A2I1KU78</accession>
<gene>
    <name evidence="1" type="ORF">CYJ26_03365</name>
</gene>
<proteinExistence type="predicted"/>
<dbReference type="GeneID" id="81707974"/>